<dbReference type="InterPro" id="IPR050282">
    <property type="entry name" value="Cycloisomerase_2"/>
</dbReference>
<dbReference type="PANTHER" id="PTHR30344:SF1">
    <property type="entry name" value="6-PHOSPHOGLUCONOLACTONASE"/>
    <property type="match status" value="1"/>
</dbReference>
<dbReference type="InterPro" id="IPR015943">
    <property type="entry name" value="WD40/YVTN_repeat-like_dom_sf"/>
</dbReference>
<gene>
    <name evidence="2" type="ORF">VKT23_019492</name>
</gene>
<keyword evidence="3" id="KW-1185">Reference proteome</keyword>
<dbReference type="Pfam" id="PF10282">
    <property type="entry name" value="Lactonase"/>
    <property type="match status" value="1"/>
</dbReference>
<evidence type="ECO:0000313" key="2">
    <source>
        <dbReference type="EMBL" id="KAK7435794.1"/>
    </source>
</evidence>
<organism evidence="2 3">
    <name type="scientific">Marasmiellus scandens</name>
    <dbReference type="NCBI Taxonomy" id="2682957"/>
    <lineage>
        <taxon>Eukaryota</taxon>
        <taxon>Fungi</taxon>
        <taxon>Dikarya</taxon>
        <taxon>Basidiomycota</taxon>
        <taxon>Agaricomycotina</taxon>
        <taxon>Agaricomycetes</taxon>
        <taxon>Agaricomycetidae</taxon>
        <taxon>Agaricales</taxon>
        <taxon>Marasmiineae</taxon>
        <taxon>Omphalotaceae</taxon>
        <taxon>Marasmiellus</taxon>
    </lineage>
</organism>
<dbReference type="InterPro" id="IPR019405">
    <property type="entry name" value="Lactonase_7-beta_prop"/>
</dbReference>
<name>A0ABR1IPB6_9AGAR</name>
<dbReference type="EMBL" id="JBANRG010000102">
    <property type="protein sequence ID" value="KAK7435794.1"/>
    <property type="molecule type" value="Genomic_DNA"/>
</dbReference>
<reference evidence="2 3" key="1">
    <citation type="submission" date="2024-01" db="EMBL/GenBank/DDBJ databases">
        <title>A draft genome for the cacao thread blight pathogen Marasmiellus scandens.</title>
        <authorList>
            <person name="Baruah I.K."/>
            <person name="Leung J."/>
            <person name="Bukari Y."/>
            <person name="Amoako-Attah I."/>
            <person name="Meinhardt L.W."/>
            <person name="Bailey B.A."/>
            <person name="Cohen S.P."/>
        </authorList>
    </citation>
    <scope>NUCLEOTIDE SEQUENCE [LARGE SCALE GENOMIC DNA]</scope>
    <source>
        <strain evidence="2 3">GH-19</strain>
    </source>
</reference>
<evidence type="ECO:0008006" key="4">
    <source>
        <dbReference type="Google" id="ProtNLM"/>
    </source>
</evidence>
<evidence type="ECO:0000256" key="1">
    <source>
        <dbReference type="ARBA" id="ARBA00005564"/>
    </source>
</evidence>
<proteinExistence type="inferred from homology"/>
<comment type="caution">
    <text evidence="2">The sequence shown here is derived from an EMBL/GenBank/DDBJ whole genome shotgun (WGS) entry which is preliminary data.</text>
</comment>
<dbReference type="Proteomes" id="UP001498398">
    <property type="component" value="Unassembled WGS sequence"/>
</dbReference>
<comment type="similarity">
    <text evidence="1">Belongs to the cycloisomerase 2 family.</text>
</comment>
<sequence length="373" mass="39207">MVNFTILAGGFDIAGTLPFIATYLFNSDAGTLDVVGQFSTGGNCSWISSGLTNRSILYAVNEVSPEGALQSFTVTPDGFLSPAIDTISSGGDRPAYTTALSTGQIGVMDYNSGTGRIIPLSEDGLSFDDSAPSAGIITFPIPTAPTSEGVSHPHMILELGQEVLVPDLGGDTIWRLTQEETGNWTITGSIPQPPGSGPRHIAVNDENLYTVHELASTLTLQRIPAFPNGTSEIIANVSVIPPDPPAGAAYAASEILIPEPTTQFPIPFIYVSNRNIGIPDASGKGDAIAIFQHVHGGATDEGLELVTHVFTGLQQIRGMEIGREENGGNEFLIAAGVEGEGGTVVYRRVDGGRGLEEVARNLDVPTRSTFVWL</sequence>
<accession>A0ABR1IPB6</accession>
<protein>
    <recommendedName>
        <fullName evidence="4">Isomerase YbhE</fullName>
    </recommendedName>
</protein>
<evidence type="ECO:0000313" key="3">
    <source>
        <dbReference type="Proteomes" id="UP001498398"/>
    </source>
</evidence>
<dbReference type="Gene3D" id="2.130.10.10">
    <property type="entry name" value="YVTN repeat-like/Quinoprotein amine dehydrogenase"/>
    <property type="match status" value="1"/>
</dbReference>
<dbReference type="PANTHER" id="PTHR30344">
    <property type="entry name" value="6-PHOSPHOGLUCONOLACTONASE-RELATED"/>
    <property type="match status" value="1"/>
</dbReference>